<dbReference type="Proteomes" id="UP000256405">
    <property type="component" value="Unassembled WGS sequence"/>
</dbReference>
<comment type="caution">
    <text evidence="1">The sequence shown here is derived from an EMBL/GenBank/DDBJ whole genome shotgun (WGS) entry which is preliminary data.</text>
</comment>
<evidence type="ECO:0000313" key="2">
    <source>
        <dbReference type="Proteomes" id="UP000256405"/>
    </source>
</evidence>
<dbReference type="AlphaFoldDB" id="A0A3E0DQF7"/>
<gene>
    <name evidence="1" type="ORF">C8N25_1138</name>
</gene>
<accession>A0A3E0DQF7</accession>
<dbReference type="Gene3D" id="1.25.40.10">
    <property type="entry name" value="Tetratricopeptide repeat domain"/>
    <property type="match status" value="2"/>
</dbReference>
<keyword evidence="1" id="KW-0449">Lipoprotein</keyword>
<organism evidence="1 2">
    <name type="scientific">Algoriphagus antarcticus</name>
    <dbReference type="NCBI Taxonomy" id="238540"/>
    <lineage>
        <taxon>Bacteria</taxon>
        <taxon>Pseudomonadati</taxon>
        <taxon>Bacteroidota</taxon>
        <taxon>Cytophagia</taxon>
        <taxon>Cytophagales</taxon>
        <taxon>Cyclobacteriaceae</taxon>
        <taxon>Algoriphagus</taxon>
    </lineage>
</organism>
<evidence type="ECO:0000313" key="1">
    <source>
        <dbReference type="EMBL" id="REG85321.1"/>
    </source>
</evidence>
<name>A0A3E0DQF7_9BACT</name>
<keyword evidence="2" id="KW-1185">Reference proteome</keyword>
<dbReference type="RefSeq" id="WP_086543826.1">
    <property type="nucleotide sequence ID" value="NZ_MSSW01000093.1"/>
</dbReference>
<sequence>MKNLSVSRILLISLSVILFSCGAGKQYQVTSTLGTIQAYENFLKEYPKSSYAQPAAIRLKALYENRDWNIAKRSNSSFSYKNYLDSYPNGKNVSEAKSLYAKATKDEKQLEDWNKAKSLNTIRAYEQYLSQNPSSKYSAAARSGITEIITSDWNKAKSKNSIDAYNSFISAYPNSNFVTEARKKTTDIMDRNAWLNASSENTTASYSQYLRSFPSGNNSSIAKNRINQIQEEKLILPAWNRTQSQNSYHAYKSFLSQYPNSSYAYQAKSKIQQFENTAWSKAQSLNTIASYNTFLSNFPFSDLADSARKKVIDLEVANIFKGDYGYMPPMNKTSSNGFGATRPTTNSIEIYNNTAYELTVWYSGAESKKIVLPPRNRRSFTLPNGPYKVAASVKASNVTKYAGNERLDGGNYESEFYINTSTSFF</sequence>
<dbReference type="InterPro" id="IPR011990">
    <property type="entry name" value="TPR-like_helical_dom_sf"/>
</dbReference>
<protein>
    <submittedName>
        <fullName evidence="1">Outer membrane lipoprotein YfiO</fullName>
    </submittedName>
</protein>
<dbReference type="PROSITE" id="PS51257">
    <property type="entry name" value="PROKAR_LIPOPROTEIN"/>
    <property type="match status" value="1"/>
</dbReference>
<proteinExistence type="predicted"/>
<reference evidence="1 2" key="1">
    <citation type="submission" date="2018-08" db="EMBL/GenBank/DDBJ databases">
        <title>Genomic Encyclopedia of Archaeal and Bacterial Type Strains, Phase II (KMG-II): from individual species to whole genera.</title>
        <authorList>
            <person name="Goeker M."/>
        </authorList>
    </citation>
    <scope>NUCLEOTIDE SEQUENCE [LARGE SCALE GENOMIC DNA]</scope>
    <source>
        <strain evidence="1 2">DSM 15986</strain>
    </source>
</reference>
<dbReference type="EMBL" id="QUNF01000013">
    <property type="protein sequence ID" value="REG85321.1"/>
    <property type="molecule type" value="Genomic_DNA"/>
</dbReference>